<protein>
    <recommendedName>
        <fullName evidence="4">Rz protein</fullName>
    </recommendedName>
</protein>
<organism evidence="2 3">
    <name type="scientific">Pseudomonas phage KP1</name>
    <dbReference type="NCBI Taxonomy" id="2562463"/>
    <lineage>
        <taxon>Viruses</taxon>
        <taxon>Duplodnaviria</taxon>
        <taxon>Heunggongvirae</taxon>
        <taxon>Uroviricota</taxon>
        <taxon>Caudoviricetes</taxon>
        <taxon>Jondennisvirinae</taxon>
        <taxon>Kipunavirus</taxon>
        <taxon>Kipunavirus KP1</taxon>
    </lineage>
</organism>
<keyword evidence="1" id="KW-1133">Transmembrane helix</keyword>
<dbReference type="GeneID" id="77608955"/>
<accession>A0A6G5QAI8</accession>
<feature type="transmembrane region" description="Helical" evidence="1">
    <location>
        <begin position="12"/>
        <end position="29"/>
    </location>
</feature>
<feature type="transmembrane region" description="Helical" evidence="1">
    <location>
        <begin position="35"/>
        <end position="53"/>
    </location>
</feature>
<keyword evidence="1" id="KW-0472">Membrane</keyword>
<dbReference type="EMBL" id="MK574078">
    <property type="protein sequence ID" value="QBZ71721.1"/>
    <property type="molecule type" value="Genomic_DNA"/>
</dbReference>
<evidence type="ECO:0008006" key="4">
    <source>
        <dbReference type="Google" id="ProtNLM"/>
    </source>
</evidence>
<dbReference type="Proteomes" id="UP000503152">
    <property type="component" value="Segment"/>
</dbReference>
<keyword evidence="3" id="KW-1185">Reference proteome</keyword>
<proteinExistence type="predicted"/>
<evidence type="ECO:0000313" key="2">
    <source>
        <dbReference type="EMBL" id="QBZ71721.1"/>
    </source>
</evidence>
<reference evidence="2 3" key="1">
    <citation type="submission" date="2019-02" db="EMBL/GenBank/DDBJ databases">
        <title>Novel Pseudomonas phage from tap water.</title>
        <authorList>
            <person name="Petrzik K."/>
            <person name="Koloniuk I."/>
            <person name="Lukavsky J."/>
        </authorList>
    </citation>
    <scope>NUCLEOTIDE SEQUENCE [LARGE SCALE GENOMIC DNA]</scope>
</reference>
<name>A0A6G5QAI8_9CAUD</name>
<dbReference type="KEGG" id="vg:77608955"/>
<evidence type="ECO:0000256" key="1">
    <source>
        <dbReference type="SAM" id="Phobius"/>
    </source>
</evidence>
<keyword evidence="1" id="KW-0812">Transmembrane</keyword>
<dbReference type="RefSeq" id="YP_010597301.1">
    <property type="nucleotide sequence ID" value="NC_069740.1"/>
</dbReference>
<sequence length="124" mass="13475">MGAGRQSRTRRTFGNSNVVRCLAMIAALWAKFGKWFALAAAALVTLASIFYAGRKSGETNAEANAAEQRASDREAIAVRQINEQREASKQEVETVQGASDVKDKTSVLTDAAVSSELHDKWSRD</sequence>
<evidence type="ECO:0000313" key="3">
    <source>
        <dbReference type="Proteomes" id="UP000503152"/>
    </source>
</evidence>